<evidence type="ECO:0000313" key="17">
    <source>
        <dbReference type="EMBL" id="KAF8483999.1"/>
    </source>
</evidence>
<organism evidence="17 18">
    <name type="scientific">Russula ochroleuca</name>
    <dbReference type="NCBI Taxonomy" id="152965"/>
    <lineage>
        <taxon>Eukaryota</taxon>
        <taxon>Fungi</taxon>
        <taxon>Dikarya</taxon>
        <taxon>Basidiomycota</taxon>
        <taxon>Agaricomycotina</taxon>
        <taxon>Agaricomycetes</taxon>
        <taxon>Russulales</taxon>
        <taxon>Russulaceae</taxon>
        <taxon>Russula</taxon>
    </lineage>
</organism>
<keyword evidence="8 16" id="KW-1133">Transmembrane helix</keyword>
<dbReference type="OrthoDB" id="2789670at2759"/>
<dbReference type="InterPro" id="IPR002401">
    <property type="entry name" value="Cyt_P450_E_grp-I"/>
</dbReference>
<keyword evidence="9 14" id="KW-0560">Oxidoreductase</keyword>
<feature type="binding site" description="axial binding residue" evidence="13">
    <location>
        <position position="451"/>
    </location>
    <ligand>
        <name>heme</name>
        <dbReference type="ChEBI" id="CHEBI:30413"/>
    </ligand>
    <ligandPart>
        <name>Fe</name>
        <dbReference type="ChEBI" id="CHEBI:18248"/>
    </ligandPart>
</feature>
<dbReference type="AlphaFoldDB" id="A0A9P5N1J8"/>
<evidence type="ECO:0000256" key="12">
    <source>
        <dbReference type="ARBA" id="ARBA00023136"/>
    </source>
</evidence>
<evidence type="ECO:0000256" key="13">
    <source>
        <dbReference type="PIRSR" id="PIRSR602401-1"/>
    </source>
</evidence>
<comment type="caution">
    <text evidence="17">The sequence shown here is derived from an EMBL/GenBank/DDBJ whole genome shotgun (WGS) entry which is preliminary data.</text>
</comment>
<dbReference type="Gene3D" id="1.10.630.10">
    <property type="entry name" value="Cytochrome P450"/>
    <property type="match status" value="1"/>
</dbReference>
<dbReference type="Pfam" id="PF00067">
    <property type="entry name" value="p450"/>
    <property type="match status" value="1"/>
</dbReference>
<dbReference type="InterPro" id="IPR017972">
    <property type="entry name" value="Cyt_P450_CS"/>
</dbReference>
<comment type="similarity">
    <text evidence="4 14">Belongs to the cytochrome P450 family.</text>
</comment>
<comment type="pathway">
    <text evidence="3">Secondary metabolite biosynthesis.</text>
</comment>
<keyword evidence="6 16" id="KW-0812">Transmembrane</keyword>
<feature type="compositionally biased region" description="Basic and acidic residues" evidence="15">
    <location>
        <begin position="481"/>
        <end position="496"/>
    </location>
</feature>
<keyword evidence="12 16" id="KW-0472">Membrane</keyword>
<dbReference type="InterPro" id="IPR036396">
    <property type="entry name" value="Cyt_P450_sf"/>
</dbReference>
<dbReference type="GO" id="GO:0020037">
    <property type="term" value="F:heme binding"/>
    <property type="evidence" value="ECO:0007669"/>
    <property type="project" value="InterPro"/>
</dbReference>
<sequence length="528" mass="60341">MDIAPDSLPLVTLPVTLKGILFCLFVAFIVSQVASYARSSRKRLPPQPRRLPIVGNFFQRHDNKWLCSQECKESFGEVMYLDVLGKYTIVFNSLKSAFEMLERRASNSSGRPQNAVGNEILFGGLGMGLMDYGEVWRRMRRASHEALTKVAVLRYHPIQTKEATILVSALLANPENRTQHIQRAATSTIMSVLYDYPTLASAQDKAVQDMDRTSHWVAQTMVWFFLVELFPWMMHIPQRFSKWKREALKHTAERSEMFLRLFNRVKTDLVNVGVRPSFSASLIEHRDRYRLSEREMAFLSGHMYSAGFETTSATLMWWTIAMITFPDVQRRAQAELDAVVGRAHLPTFADAPRLPYVRATIREVLRWRPAFPVGVPHTATEDDWYEGMFIPKGATCIANLWHCNRDRTVFGDDADEFKPERHLGDNGELLPGPKETNQEGHVSFGFGRRVCVGKHLANDSLFIQTARILWAATIKCARDENGKELPPDTSPFEKESFASQPPPYDCMVTPRFPEVLSILDEERKSFED</sequence>
<keyword evidence="7 13" id="KW-0479">Metal-binding</keyword>
<dbReference type="GO" id="GO:0016020">
    <property type="term" value="C:membrane"/>
    <property type="evidence" value="ECO:0007669"/>
    <property type="project" value="UniProtKB-SubCell"/>
</dbReference>
<dbReference type="GO" id="GO:0004497">
    <property type="term" value="F:monooxygenase activity"/>
    <property type="evidence" value="ECO:0007669"/>
    <property type="project" value="UniProtKB-KW"/>
</dbReference>
<evidence type="ECO:0000313" key="18">
    <source>
        <dbReference type="Proteomes" id="UP000759537"/>
    </source>
</evidence>
<keyword evidence="10 13" id="KW-0408">Iron</keyword>
<dbReference type="Proteomes" id="UP000759537">
    <property type="component" value="Unassembled WGS sequence"/>
</dbReference>
<comment type="subcellular location">
    <subcellularLocation>
        <location evidence="2">Membrane</location>
    </subcellularLocation>
</comment>
<dbReference type="SUPFAM" id="SSF48264">
    <property type="entry name" value="Cytochrome P450"/>
    <property type="match status" value="1"/>
</dbReference>
<keyword evidence="11 14" id="KW-0503">Monooxygenase</keyword>
<dbReference type="CDD" id="cd11065">
    <property type="entry name" value="CYP64-like"/>
    <property type="match status" value="1"/>
</dbReference>
<evidence type="ECO:0000256" key="14">
    <source>
        <dbReference type="RuleBase" id="RU000461"/>
    </source>
</evidence>
<evidence type="ECO:0000256" key="7">
    <source>
        <dbReference type="ARBA" id="ARBA00022723"/>
    </source>
</evidence>
<dbReference type="PANTHER" id="PTHR46300:SF2">
    <property type="entry name" value="CYTOCHROME P450 MONOOXYGENASE ALNH-RELATED"/>
    <property type="match status" value="1"/>
</dbReference>
<dbReference type="PROSITE" id="PS00086">
    <property type="entry name" value="CYTOCHROME_P450"/>
    <property type="match status" value="1"/>
</dbReference>
<gene>
    <name evidence="17" type="ORF">DFH94DRAFT_625206</name>
</gene>
<dbReference type="InterPro" id="IPR001128">
    <property type="entry name" value="Cyt_P450"/>
</dbReference>
<feature type="transmembrane region" description="Helical" evidence="16">
    <location>
        <begin position="15"/>
        <end position="37"/>
    </location>
</feature>
<feature type="transmembrane region" description="Helical" evidence="16">
    <location>
        <begin position="216"/>
        <end position="234"/>
    </location>
</feature>
<dbReference type="PRINTS" id="PR00463">
    <property type="entry name" value="EP450I"/>
</dbReference>
<dbReference type="EMBL" id="WHVB01000004">
    <property type="protein sequence ID" value="KAF8483999.1"/>
    <property type="molecule type" value="Genomic_DNA"/>
</dbReference>
<evidence type="ECO:0000256" key="10">
    <source>
        <dbReference type="ARBA" id="ARBA00023004"/>
    </source>
</evidence>
<evidence type="ECO:0000256" key="1">
    <source>
        <dbReference type="ARBA" id="ARBA00001971"/>
    </source>
</evidence>
<feature type="region of interest" description="Disordered" evidence="15">
    <location>
        <begin position="481"/>
        <end position="505"/>
    </location>
</feature>
<evidence type="ECO:0000256" key="5">
    <source>
        <dbReference type="ARBA" id="ARBA00022617"/>
    </source>
</evidence>
<evidence type="ECO:0000256" key="11">
    <source>
        <dbReference type="ARBA" id="ARBA00023033"/>
    </source>
</evidence>
<protein>
    <submittedName>
        <fullName evidence="17">Cytochrome P450</fullName>
    </submittedName>
</protein>
<keyword evidence="5 13" id="KW-0349">Heme</keyword>
<dbReference type="PRINTS" id="PR00385">
    <property type="entry name" value="P450"/>
</dbReference>
<accession>A0A9P5N1J8</accession>
<proteinExistence type="inferred from homology"/>
<reference evidence="17" key="2">
    <citation type="journal article" date="2020" name="Nat. Commun.">
        <title>Large-scale genome sequencing of mycorrhizal fungi provides insights into the early evolution of symbiotic traits.</title>
        <authorList>
            <person name="Miyauchi S."/>
            <person name="Kiss E."/>
            <person name="Kuo A."/>
            <person name="Drula E."/>
            <person name="Kohler A."/>
            <person name="Sanchez-Garcia M."/>
            <person name="Morin E."/>
            <person name="Andreopoulos B."/>
            <person name="Barry K.W."/>
            <person name="Bonito G."/>
            <person name="Buee M."/>
            <person name="Carver A."/>
            <person name="Chen C."/>
            <person name="Cichocki N."/>
            <person name="Clum A."/>
            <person name="Culley D."/>
            <person name="Crous P.W."/>
            <person name="Fauchery L."/>
            <person name="Girlanda M."/>
            <person name="Hayes R.D."/>
            <person name="Keri Z."/>
            <person name="LaButti K."/>
            <person name="Lipzen A."/>
            <person name="Lombard V."/>
            <person name="Magnuson J."/>
            <person name="Maillard F."/>
            <person name="Murat C."/>
            <person name="Nolan M."/>
            <person name="Ohm R.A."/>
            <person name="Pangilinan J."/>
            <person name="Pereira M.F."/>
            <person name="Perotto S."/>
            <person name="Peter M."/>
            <person name="Pfister S."/>
            <person name="Riley R."/>
            <person name="Sitrit Y."/>
            <person name="Stielow J.B."/>
            <person name="Szollosi G."/>
            <person name="Zifcakova L."/>
            <person name="Stursova M."/>
            <person name="Spatafora J.W."/>
            <person name="Tedersoo L."/>
            <person name="Vaario L.M."/>
            <person name="Yamada A."/>
            <person name="Yan M."/>
            <person name="Wang P."/>
            <person name="Xu J."/>
            <person name="Bruns T."/>
            <person name="Baldrian P."/>
            <person name="Vilgalys R."/>
            <person name="Dunand C."/>
            <person name="Henrissat B."/>
            <person name="Grigoriev I.V."/>
            <person name="Hibbett D."/>
            <person name="Nagy L.G."/>
            <person name="Martin F.M."/>
        </authorList>
    </citation>
    <scope>NUCLEOTIDE SEQUENCE</scope>
    <source>
        <strain evidence="17">Prilba</strain>
    </source>
</reference>
<evidence type="ECO:0000256" key="6">
    <source>
        <dbReference type="ARBA" id="ARBA00022692"/>
    </source>
</evidence>
<evidence type="ECO:0000256" key="2">
    <source>
        <dbReference type="ARBA" id="ARBA00004370"/>
    </source>
</evidence>
<evidence type="ECO:0000256" key="4">
    <source>
        <dbReference type="ARBA" id="ARBA00010617"/>
    </source>
</evidence>
<name>A0A9P5N1J8_9AGAM</name>
<keyword evidence="18" id="KW-1185">Reference proteome</keyword>
<dbReference type="GO" id="GO:0005506">
    <property type="term" value="F:iron ion binding"/>
    <property type="evidence" value="ECO:0007669"/>
    <property type="project" value="InterPro"/>
</dbReference>
<reference evidence="17" key="1">
    <citation type="submission" date="2019-10" db="EMBL/GenBank/DDBJ databases">
        <authorList>
            <consortium name="DOE Joint Genome Institute"/>
            <person name="Kuo A."/>
            <person name="Miyauchi S."/>
            <person name="Kiss E."/>
            <person name="Drula E."/>
            <person name="Kohler A."/>
            <person name="Sanchez-Garcia M."/>
            <person name="Andreopoulos B."/>
            <person name="Barry K.W."/>
            <person name="Bonito G."/>
            <person name="Buee M."/>
            <person name="Carver A."/>
            <person name="Chen C."/>
            <person name="Cichocki N."/>
            <person name="Clum A."/>
            <person name="Culley D."/>
            <person name="Crous P.W."/>
            <person name="Fauchery L."/>
            <person name="Girlanda M."/>
            <person name="Hayes R."/>
            <person name="Keri Z."/>
            <person name="LaButti K."/>
            <person name="Lipzen A."/>
            <person name="Lombard V."/>
            <person name="Magnuson J."/>
            <person name="Maillard F."/>
            <person name="Morin E."/>
            <person name="Murat C."/>
            <person name="Nolan M."/>
            <person name="Ohm R."/>
            <person name="Pangilinan J."/>
            <person name="Pereira M."/>
            <person name="Perotto S."/>
            <person name="Peter M."/>
            <person name="Riley R."/>
            <person name="Sitrit Y."/>
            <person name="Stielow B."/>
            <person name="Szollosi G."/>
            <person name="Zifcakova L."/>
            <person name="Stursova M."/>
            <person name="Spatafora J.W."/>
            <person name="Tedersoo L."/>
            <person name="Vaario L.-M."/>
            <person name="Yamada A."/>
            <person name="Yan M."/>
            <person name="Wang P."/>
            <person name="Xu J."/>
            <person name="Bruns T."/>
            <person name="Baldrian P."/>
            <person name="Vilgalys R."/>
            <person name="Henrissat B."/>
            <person name="Grigoriev I.V."/>
            <person name="Hibbett D."/>
            <person name="Nagy L.G."/>
            <person name="Martin F.M."/>
        </authorList>
    </citation>
    <scope>NUCLEOTIDE SEQUENCE</scope>
    <source>
        <strain evidence="17">Prilba</strain>
    </source>
</reference>
<evidence type="ECO:0000256" key="8">
    <source>
        <dbReference type="ARBA" id="ARBA00022989"/>
    </source>
</evidence>
<comment type="cofactor">
    <cofactor evidence="1 13">
        <name>heme</name>
        <dbReference type="ChEBI" id="CHEBI:30413"/>
    </cofactor>
</comment>
<dbReference type="InterPro" id="IPR050364">
    <property type="entry name" value="Cytochrome_P450_fung"/>
</dbReference>
<evidence type="ECO:0000256" key="15">
    <source>
        <dbReference type="SAM" id="MobiDB-lite"/>
    </source>
</evidence>
<dbReference type="PANTHER" id="PTHR46300">
    <property type="entry name" value="P450, PUTATIVE (EUROFUNG)-RELATED-RELATED"/>
    <property type="match status" value="1"/>
</dbReference>
<evidence type="ECO:0000256" key="9">
    <source>
        <dbReference type="ARBA" id="ARBA00023002"/>
    </source>
</evidence>
<dbReference type="GO" id="GO:0016705">
    <property type="term" value="F:oxidoreductase activity, acting on paired donors, with incorporation or reduction of molecular oxygen"/>
    <property type="evidence" value="ECO:0007669"/>
    <property type="project" value="InterPro"/>
</dbReference>
<evidence type="ECO:0000256" key="16">
    <source>
        <dbReference type="SAM" id="Phobius"/>
    </source>
</evidence>
<evidence type="ECO:0000256" key="3">
    <source>
        <dbReference type="ARBA" id="ARBA00005179"/>
    </source>
</evidence>